<dbReference type="EMBL" id="JBBPBM010000051">
    <property type="protein sequence ID" value="KAK8519487.1"/>
    <property type="molecule type" value="Genomic_DNA"/>
</dbReference>
<evidence type="ECO:0000313" key="2">
    <source>
        <dbReference type="EMBL" id="KAK8519487.1"/>
    </source>
</evidence>
<proteinExistence type="predicted"/>
<name>A0ABR2CIN5_9ROSI</name>
<dbReference type="Proteomes" id="UP001472677">
    <property type="component" value="Unassembled WGS sequence"/>
</dbReference>
<dbReference type="PANTHER" id="PTHR34278:SF1">
    <property type="entry name" value="PROTEIN THI031, PUTATIVE-RELATED"/>
    <property type="match status" value="1"/>
</dbReference>
<dbReference type="PANTHER" id="PTHR34278">
    <property type="entry name" value="PROTEIN THI031, PUTATIVE-RELATED"/>
    <property type="match status" value="1"/>
</dbReference>
<protein>
    <submittedName>
        <fullName evidence="2">Uncharacterized protein</fullName>
    </submittedName>
</protein>
<evidence type="ECO:0000313" key="3">
    <source>
        <dbReference type="Proteomes" id="UP001472677"/>
    </source>
</evidence>
<accession>A0ABR2CIN5</accession>
<keyword evidence="3" id="KW-1185">Reference proteome</keyword>
<sequence>MKREGRQHGMVRTYRIPPSPWNPTPKPQFVQQFDSLPIAGVFTKVPAKPTNHSKFTGRCGRPRCLECHMHPTWFSAAMMLDHLSSDYGDCYEDEDRCDVVSDGFEMNSQSQDRRRRFSSVVIPWFCLYSKAFTIHPLPFVLQSSSCCSDNGVGLPVRLSLQSMPVGTSEKFLIHNGVDSDNVRSSRILYLM</sequence>
<gene>
    <name evidence="2" type="ORF">V6N12_025524</name>
</gene>
<reference evidence="2 3" key="1">
    <citation type="journal article" date="2024" name="G3 (Bethesda)">
        <title>Genome assembly of Hibiscus sabdariffa L. provides insights into metabolisms of medicinal natural products.</title>
        <authorList>
            <person name="Kim T."/>
        </authorList>
    </citation>
    <scope>NUCLEOTIDE SEQUENCE [LARGE SCALE GENOMIC DNA]</scope>
    <source>
        <strain evidence="2">TK-2024</strain>
        <tissue evidence="2">Old leaves</tissue>
    </source>
</reference>
<comment type="caution">
    <text evidence="2">The sequence shown here is derived from an EMBL/GenBank/DDBJ whole genome shotgun (WGS) entry which is preliminary data.</text>
</comment>
<organism evidence="2 3">
    <name type="scientific">Hibiscus sabdariffa</name>
    <name type="common">roselle</name>
    <dbReference type="NCBI Taxonomy" id="183260"/>
    <lineage>
        <taxon>Eukaryota</taxon>
        <taxon>Viridiplantae</taxon>
        <taxon>Streptophyta</taxon>
        <taxon>Embryophyta</taxon>
        <taxon>Tracheophyta</taxon>
        <taxon>Spermatophyta</taxon>
        <taxon>Magnoliopsida</taxon>
        <taxon>eudicotyledons</taxon>
        <taxon>Gunneridae</taxon>
        <taxon>Pentapetalae</taxon>
        <taxon>rosids</taxon>
        <taxon>malvids</taxon>
        <taxon>Malvales</taxon>
        <taxon>Malvaceae</taxon>
        <taxon>Malvoideae</taxon>
        <taxon>Hibiscus</taxon>
    </lineage>
</organism>
<evidence type="ECO:0000256" key="1">
    <source>
        <dbReference type="SAM" id="MobiDB-lite"/>
    </source>
</evidence>
<feature type="region of interest" description="Disordered" evidence="1">
    <location>
        <begin position="1"/>
        <end position="23"/>
    </location>
</feature>